<dbReference type="EC" id="2.3.1.179" evidence="5"/>
<evidence type="ECO:0000256" key="1">
    <source>
        <dbReference type="ARBA" id="ARBA00008467"/>
    </source>
</evidence>
<dbReference type="InterPro" id="IPR014031">
    <property type="entry name" value="Ketoacyl_synth_C"/>
</dbReference>
<evidence type="ECO:0000256" key="2">
    <source>
        <dbReference type="ARBA" id="ARBA00022679"/>
    </source>
</evidence>
<feature type="domain" description="Ketosynthase family 3 (KS3)" evidence="4">
    <location>
        <begin position="1"/>
        <end position="389"/>
    </location>
</feature>
<dbReference type="SMART" id="SM00825">
    <property type="entry name" value="PKS_KS"/>
    <property type="match status" value="1"/>
</dbReference>
<protein>
    <submittedName>
        <fullName evidence="5">3-oxoacyl-[acyl-carrier-protein] synthase 2</fullName>
        <ecNumber evidence="5">2.3.1.179</ecNumber>
    </submittedName>
</protein>
<dbReference type="InterPro" id="IPR016039">
    <property type="entry name" value="Thiolase-like"/>
</dbReference>
<dbReference type="Gene3D" id="3.40.47.10">
    <property type="match status" value="3"/>
</dbReference>
<comment type="similarity">
    <text evidence="1 3">Belongs to the thiolase-like superfamily. Beta-ketoacyl-ACP synthases family.</text>
</comment>
<keyword evidence="5" id="KW-0012">Acyltransferase</keyword>
<dbReference type="Proteomes" id="UP000380217">
    <property type="component" value="Unassembled WGS sequence"/>
</dbReference>
<dbReference type="InterPro" id="IPR000794">
    <property type="entry name" value="Beta-ketoacyl_synthase"/>
</dbReference>
<dbReference type="GO" id="GO:0006633">
    <property type="term" value="P:fatty acid biosynthetic process"/>
    <property type="evidence" value="ECO:0007669"/>
    <property type="project" value="TreeGrafter"/>
</dbReference>
<proteinExistence type="inferred from homology"/>
<dbReference type="CDD" id="cd00834">
    <property type="entry name" value="KAS_I_II"/>
    <property type="match status" value="1"/>
</dbReference>
<dbReference type="PROSITE" id="PS52004">
    <property type="entry name" value="KS3_2"/>
    <property type="match status" value="1"/>
</dbReference>
<accession>A0A564T2W9</accession>
<dbReference type="PANTHER" id="PTHR11712:SF336">
    <property type="entry name" value="3-OXOACYL-[ACYL-CARRIER-PROTEIN] SYNTHASE, MITOCHONDRIAL"/>
    <property type="match status" value="1"/>
</dbReference>
<dbReference type="Pfam" id="PF02801">
    <property type="entry name" value="Ketoacyl-synt_C"/>
    <property type="match status" value="1"/>
</dbReference>
<dbReference type="AlphaFoldDB" id="A0A564T2W9"/>
<evidence type="ECO:0000259" key="4">
    <source>
        <dbReference type="PROSITE" id="PS52004"/>
    </source>
</evidence>
<keyword evidence="2 3" id="KW-0808">Transferase</keyword>
<dbReference type="GO" id="GO:0004315">
    <property type="term" value="F:3-oxoacyl-[acyl-carrier-protein] synthase activity"/>
    <property type="evidence" value="ECO:0007669"/>
    <property type="project" value="UniProtKB-EC"/>
</dbReference>
<reference evidence="5 6" key="1">
    <citation type="submission" date="2019-07" db="EMBL/GenBank/DDBJ databases">
        <authorList>
            <person name="Hibberd C M."/>
            <person name="Gehrig L. J."/>
            <person name="Chang H.-W."/>
            <person name="Venkatesh S."/>
        </authorList>
    </citation>
    <scope>NUCLEOTIDE SEQUENCE [LARGE SCALE GENOMIC DNA]</scope>
    <source>
        <strain evidence="5">Streptococcus_salivarius_SS_Bg39</strain>
    </source>
</reference>
<dbReference type="EMBL" id="CABHNJ010000024">
    <property type="protein sequence ID" value="VUX01011.1"/>
    <property type="molecule type" value="Genomic_DNA"/>
</dbReference>
<dbReference type="InterPro" id="IPR020841">
    <property type="entry name" value="PKS_Beta-ketoAc_synthase_dom"/>
</dbReference>
<dbReference type="InterPro" id="IPR014030">
    <property type="entry name" value="Ketoacyl_synth_N"/>
</dbReference>
<evidence type="ECO:0000256" key="3">
    <source>
        <dbReference type="RuleBase" id="RU003694"/>
    </source>
</evidence>
<dbReference type="PANTHER" id="PTHR11712">
    <property type="entry name" value="POLYKETIDE SYNTHASE-RELATED"/>
    <property type="match status" value="1"/>
</dbReference>
<dbReference type="RefSeq" id="WP_181950385.1">
    <property type="nucleotide sequence ID" value="NZ_CABHNJ010000024.1"/>
</dbReference>
<dbReference type="Pfam" id="PF00109">
    <property type="entry name" value="ketoacyl-synt"/>
    <property type="match status" value="1"/>
</dbReference>
<name>A0A564T2W9_STRVE</name>
<gene>
    <name evidence="5" type="primary">fabF_1</name>
    <name evidence="5" type="ORF">SSSS39_01286</name>
</gene>
<dbReference type="SUPFAM" id="SSF53901">
    <property type="entry name" value="Thiolase-like"/>
    <property type="match status" value="3"/>
</dbReference>
<organism evidence="5 6">
    <name type="scientific">Streptococcus vestibularis</name>
    <dbReference type="NCBI Taxonomy" id="1343"/>
    <lineage>
        <taxon>Bacteria</taxon>
        <taxon>Bacillati</taxon>
        <taxon>Bacillota</taxon>
        <taxon>Bacilli</taxon>
        <taxon>Lactobacillales</taxon>
        <taxon>Streptococcaceae</taxon>
        <taxon>Streptococcus</taxon>
    </lineage>
</organism>
<evidence type="ECO:0000313" key="5">
    <source>
        <dbReference type="EMBL" id="VUX01011.1"/>
    </source>
</evidence>
<sequence length="701" mass="77147">MTAVITGIGITSSCGNSDDEINHHIGLGSSGISDITYFDTNDFIGKKAGSIDNQIWDHVKSISRNRNVDISSALSIYTIGKLLSNHHIKDHSRVAISLGSCNGGLDSFTKYIEDGRLSDLKNYPVYKQASDIADYFGFVGPKYTFNSACAASGNAITFASDLIESDDIDYVIAGGCDPMSKWVLAGFNSLRALNSENCIPYGKDYGLNLGEAATFFIIESKNQAIRENKKIYGEIVGYGLSNDAYHPTAPDKDGKGIATAISMALENSSLEPNDIFYINSHGTGTRANDLAEYNGFKRVFKDKLPFISSMKGYAGHNLGAAASTELAFSLIGINNKVIYPNYGLKEYREGCEDEQILKHPVFLNDQKDIYILNNNAAFGGQNVAIVLHINLENNYSLDIEDVVEDKKVYIDGWSQAINDCYSSSENRVGNIDDKKPLKSIYSSLYKRRMNALTQYSIIAAKLALNEEQSDDFGLIYGTPFGSLNSTEKYVNSIQDHGFSNASGAHFPDLVLNSTAGRICQSLGLKGFSSSCSSGPNEGGKTLSLAFEALKQDRTKKLLVGIGQEKSKFASKLIQKEVCNYASFFNLKNYRTEKTIAELVSVKIKGFMDGEDLLKKLKLSLVEIGDFHDYSKVIVLNNTNHDIYHVLKETGFGNIDYINENDNLIDESFNRLMSNLILNKVLLISITDNHELALVSTKNMEE</sequence>
<evidence type="ECO:0000313" key="6">
    <source>
        <dbReference type="Proteomes" id="UP000380217"/>
    </source>
</evidence>